<feature type="compositionally biased region" description="Acidic residues" evidence="1">
    <location>
        <begin position="1"/>
        <end position="13"/>
    </location>
</feature>
<dbReference type="AlphaFoldDB" id="A0A8S1IYM5"/>
<feature type="region of interest" description="Disordered" evidence="1">
    <location>
        <begin position="1"/>
        <end position="28"/>
    </location>
</feature>
<sequence>MDGGDESVFELEMGDGTSAPGTGRDPESVRRKLMRLCEPKDAPAAKVSRDVGDFMRTNPGASVQDVAAHLSSAGHAVTIRRTGGGHSGTLHASQAFENLRHSYMLVHSPPAGSLIVEPAFRDQFAITNPTVQYERLLEVVPEWFVGWEDDLMAALELVCAEMRVAFRATDRPVPPWRRKKSMESKWQPKVYRTEAVNSLDASSGGADTEAPRPSDCNRVDGEFAFLFSSLKVDPVAEFRIEDALPRIIVVGPK</sequence>
<name>A0A8S1IYM5_9CHLO</name>
<proteinExistence type="predicted"/>
<gene>
    <name evidence="2" type="ORF">OSTQU699_LOCUS1631</name>
</gene>
<keyword evidence="3" id="KW-1185">Reference proteome</keyword>
<dbReference type="PANTHER" id="PTHR31579">
    <property type="entry name" value="OS03G0796600 PROTEIN"/>
    <property type="match status" value="1"/>
</dbReference>
<dbReference type="Proteomes" id="UP000708148">
    <property type="component" value="Unassembled WGS sequence"/>
</dbReference>
<dbReference type="OrthoDB" id="691424at2759"/>
<organism evidence="2 3">
    <name type="scientific">Ostreobium quekettii</name>
    <dbReference type="NCBI Taxonomy" id="121088"/>
    <lineage>
        <taxon>Eukaryota</taxon>
        <taxon>Viridiplantae</taxon>
        <taxon>Chlorophyta</taxon>
        <taxon>core chlorophytes</taxon>
        <taxon>Ulvophyceae</taxon>
        <taxon>TCBD clade</taxon>
        <taxon>Bryopsidales</taxon>
        <taxon>Ostreobineae</taxon>
        <taxon>Ostreobiaceae</taxon>
        <taxon>Ostreobium</taxon>
    </lineage>
</organism>
<dbReference type="PANTHER" id="PTHR31579:SF1">
    <property type="entry name" value="OS03G0796600 PROTEIN"/>
    <property type="match status" value="1"/>
</dbReference>
<comment type="caution">
    <text evidence="2">The sequence shown here is derived from an EMBL/GenBank/DDBJ whole genome shotgun (WGS) entry which is preliminary data.</text>
</comment>
<evidence type="ECO:0000313" key="3">
    <source>
        <dbReference type="Proteomes" id="UP000708148"/>
    </source>
</evidence>
<protein>
    <submittedName>
        <fullName evidence="2">Uncharacterized protein</fullName>
    </submittedName>
</protein>
<dbReference type="EMBL" id="CAJHUC010000453">
    <property type="protein sequence ID" value="CAD7696270.1"/>
    <property type="molecule type" value="Genomic_DNA"/>
</dbReference>
<dbReference type="InterPro" id="IPR006502">
    <property type="entry name" value="PDDEXK-like"/>
</dbReference>
<evidence type="ECO:0000256" key="1">
    <source>
        <dbReference type="SAM" id="MobiDB-lite"/>
    </source>
</evidence>
<evidence type="ECO:0000313" key="2">
    <source>
        <dbReference type="EMBL" id="CAD7696270.1"/>
    </source>
</evidence>
<reference evidence="2" key="1">
    <citation type="submission" date="2020-12" db="EMBL/GenBank/DDBJ databases">
        <authorList>
            <person name="Iha C."/>
        </authorList>
    </citation>
    <scope>NUCLEOTIDE SEQUENCE</scope>
</reference>
<accession>A0A8S1IYM5</accession>
<dbReference type="Pfam" id="PF04720">
    <property type="entry name" value="PDDEXK_6"/>
    <property type="match status" value="1"/>
</dbReference>